<keyword evidence="5" id="KW-1185">Reference proteome</keyword>
<dbReference type="PANTHER" id="PTHR45626">
    <property type="entry name" value="TRANSCRIPTION TERMINATION FACTOR 2-RELATED"/>
    <property type="match status" value="1"/>
</dbReference>
<dbReference type="GO" id="GO:0008094">
    <property type="term" value="F:ATP-dependent activity, acting on DNA"/>
    <property type="evidence" value="ECO:0007669"/>
    <property type="project" value="TreeGrafter"/>
</dbReference>
<evidence type="ECO:0008006" key="6">
    <source>
        <dbReference type="Google" id="ProtNLM"/>
    </source>
</evidence>
<keyword evidence="3" id="KW-0067">ATP-binding</keyword>
<name>A0A8G1VRY7_9EURO</name>
<proteinExistence type="predicted"/>
<dbReference type="InterPro" id="IPR027417">
    <property type="entry name" value="P-loop_NTPase"/>
</dbReference>
<gene>
    <name evidence="4" type="ORF">BO85DRAFT_23243</name>
</gene>
<evidence type="ECO:0000256" key="1">
    <source>
        <dbReference type="ARBA" id="ARBA00022741"/>
    </source>
</evidence>
<evidence type="ECO:0000256" key="2">
    <source>
        <dbReference type="ARBA" id="ARBA00022801"/>
    </source>
</evidence>
<dbReference type="GO" id="GO:0005634">
    <property type="term" value="C:nucleus"/>
    <property type="evidence" value="ECO:0007669"/>
    <property type="project" value="TreeGrafter"/>
</dbReference>
<evidence type="ECO:0000313" key="5">
    <source>
        <dbReference type="Proteomes" id="UP000249526"/>
    </source>
</evidence>
<keyword evidence="2" id="KW-0378">Hydrolase</keyword>
<dbReference type="Proteomes" id="UP000249526">
    <property type="component" value="Unassembled WGS sequence"/>
</dbReference>
<evidence type="ECO:0000313" key="4">
    <source>
        <dbReference type="EMBL" id="RAH63411.1"/>
    </source>
</evidence>
<evidence type="ECO:0000256" key="3">
    <source>
        <dbReference type="ARBA" id="ARBA00022840"/>
    </source>
</evidence>
<organism evidence="4 5">
    <name type="scientific">Aspergillus piperis CBS 112811</name>
    <dbReference type="NCBI Taxonomy" id="1448313"/>
    <lineage>
        <taxon>Eukaryota</taxon>
        <taxon>Fungi</taxon>
        <taxon>Dikarya</taxon>
        <taxon>Ascomycota</taxon>
        <taxon>Pezizomycotina</taxon>
        <taxon>Eurotiomycetes</taxon>
        <taxon>Eurotiomycetidae</taxon>
        <taxon>Eurotiales</taxon>
        <taxon>Aspergillaceae</taxon>
        <taxon>Aspergillus</taxon>
        <taxon>Aspergillus subgen. Circumdati</taxon>
    </lineage>
</organism>
<dbReference type="GO" id="GO:0005524">
    <property type="term" value="F:ATP binding"/>
    <property type="evidence" value="ECO:0007669"/>
    <property type="project" value="UniProtKB-KW"/>
</dbReference>
<dbReference type="GO" id="GO:0006281">
    <property type="term" value="P:DNA repair"/>
    <property type="evidence" value="ECO:0007669"/>
    <property type="project" value="TreeGrafter"/>
</dbReference>
<keyword evidence="1" id="KW-0547">Nucleotide-binding</keyword>
<dbReference type="SUPFAM" id="SSF52540">
    <property type="entry name" value="P-loop containing nucleoside triphosphate hydrolases"/>
    <property type="match status" value="1"/>
</dbReference>
<protein>
    <recommendedName>
        <fullName evidence="6">Helicase C-terminal domain-containing protein</fullName>
    </recommendedName>
</protein>
<dbReference type="GeneID" id="37158185"/>
<accession>A0A8G1VRY7</accession>
<reference evidence="4 5" key="1">
    <citation type="submission" date="2018-02" db="EMBL/GenBank/DDBJ databases">
        <title>The genomes of Aspergillus section Nigri reveals drivers in fungal speciation.</title>
        <authorList>
            <consortium name="DOE Joint Genome Institute"/>
            <person name="Vesth T.C."/>
            <person name="Nybo J."/>
            <person name="Theobald S."/>
            <person name="Brandl J."/>
            <person name="Frisvad J.C."/>
            <person name="Nielsen K.F."/>
            <person name="Lyhne E.K."/>
            <person name="Kogle M.E."/>
            <person name="Kuo A."/>
            <person name="Riley R."/>
            <person name="Clum A."/>
            <person name="Nolan M."/>
            <person name="Lipzen A."/>
            <person name="Salamov A."/>
            <person name="Henrissat B."/>
            <person name="Wiebenga A."/>
            <person name="De vries R.P."/>
            <person name="Grigoriev I.V."/>
            <person name="Mortensen U.H."/>
            <person name="Andersen M.R."/>
            <person name="Baker S.E."/>
        </authorList>
    </citation>
    <scope>NUCLEOTIDE SEQUENCE [LARGE SCALE GENOMIC DNA]</scope>
    <source>
        <strain evidence="4 5">CBS 112811</strain>
    </source>
</reference>
<dbReference type="AlphaFoldDB" id="A0A8G1VRY7"/>
<dbReference type="RefSeq" id="XP_025521333.1">
    <property type="nucleotide sequence ID" value="XM_025654783.1"/>
</dbReference>
<dbReference type="Gene3D" id="3.40.50.300">
    <property type="entry name" value="P-loop containing nucleotide triphosphate hydrolases"/>
    <property type="match status" value="1"/>
</dbReference>
<sequence>MEPSWNPMVEQQAIGRVVRLGQKRPVVITRYIMKDTVEEVFTFLYVRKDIVLTPLKSVVSRQDLKLDVAMGGFDGASCEAAGHDV</sequence>
<dbReference type="GO" id="GO:0016787">
    <property type="term" value="F:hydrolase activity"/>
    <property type="evidence" value="ECO:0007669"/>
    <property type="project" value="UniProtKB-KW"/>
</dbReference>
<dbReference type="InterPro" id="IPR050628">
    <property type="entry name" value="SNF2_RAD54_helicase_TF"/>
</dbReference>
<dbReference type="EMBL" id="KZ825054">
    <property type="protein sequence ID" value="RAH63411.1"/>
    <property type="molecule type" value="Genomic_DNA"/>
</dbReference>